<name>A0A3M6V1C8_POCDA</name>
<dbReference type="STRING" id="46731.A0A3M6V1C8"/>
<evidence type="ECO:0000256" key="1">
    <source>
        <dbReference type="SAM" id="Phobius"/>
    </source>
</evidence>
<protein>
    <submittedName>
        <fullName evidence="2">Uncharacterized protein</fullName>
    </submittedName>
</protein>
<dbReference type="AlphaFoldDB" id="A0A3M6V1C8"/>
<evidence type="ECO:0000313" key="3">
    <source>
        <dbReference type="Proteomes" id="UP000275408"/>
    </source>
</evidence>
<evidence type="ECO:0000313" key="2">
    <source>
        <dbReference type="EMBL" id="RMX59725.1"/>
    </source>
</evidence>
<keyword evidence="1" id="KW-1133">Transmembrane helix</keyword>
<dbReference type="EMBL" id="RCHS01000286">
    <property type="protein sequence ID" value="RMX59725.1"/>
    <property type="molecule type" value="Genomic_DNA"/>
</dbReference>
<keyword evidence="1" id="KW-0812">Transmembrane</keyword>
<comment type="caution">
    <text evidence="2">The sequence shown here is derived from an EMBL/GenBank/DDBJ whole genome shotgun (WGS) entry which is preliminary data.</text>
</comment>
<gene>
    <name evidence="2" type="ORF">pdam_00019023</name>
</gene>
<keyword evidence="3" id="KW-1185">Reference proteome</keyword>
<keyword evidence="1" id="KW-0472">Membrane</keyword>
<proteinExistence type="predicted"/>
<reference evidence="2 3" key="1">
    <citation type="journal article" date="2018" name="Sci. Rep.">
        <title>Comparative analysis of the Pocillopora damicornis genome highlights role of immune system in coral evolution.</title>
        <authorList>
            <person name="Cunning R."/>
            <person name="Bay R.A."/>
            <person name="Gillette P."/>
            <person name="Baker A.C."/>
            <person name="Traylor-Knowles N."/>
        </authorList>
    </citation>
    <scope>NUCLEOTIDE SEQUENCE [LARGE SCALE GENOMIC DNA]</scope>
    <source>
        <strain evidence="2">RSMAS</strain>
        <tissue evidence="2">Whole animal</tissue>
    </source>
</reference>
<accession>A0A3M6V1C8</accession>
<feature type="transmembrane region" description="Helical" evidence="1">
    <location>
        <begin position="370"/>
        <end position="387"/>
    </location>
</feature>
<organism evidence="2 3">
    <name type="scientific">Pocillopora damicornis</name>
    <name type="common">Cauliflower coral</name>
    <name type="synonym">Millepora damicornis</name>
    <dbReference type="NCBI Taxonomy" id="46731"/>
    <lineage>
        <taxon>Eukaryota</taxon>
        <taxon>Metazoa</taxon>
        <taxon>Cnidaria</taxon>
        <taxon>Anthozoa</taxon>
        <taxon>Hexacorallia</taxon>
        <taxon>Scleractinia</taxon>
        <taxon>Astrocoeniina</taxon>
        <taxon>Pocilloporidae</taxon>
        <taxon>Pocillopora</taxon>
    </lineage>
</organism>
<sequence>MVPKEATRLKTQKLTKTIYVRFKVTICLYLSPNNMASSLSTLMAVIVNKDTPHNIWLVMMSASFMYWKILQSSRDQEYEKLRVAWRGWATRPTDRSVVAKQRYKSLDGGWREDSLISLKLAVVHGKEKAKIRFDVCRLRSEEIRRRYYIKVKNGFEAPGDTIDPEEEHDKTLATYRDAAEKVIGISKKHSKPWIGVKTWKKIQERKEREAYSAKVKEVKWSAREDKRNWLEERAAAEEKAAEKEGEGRMCERQGSAQDRITRKIAELVSSRFWRKTKRRMEKDELDEDNSSREVDDFIAAQRSSNTVKKTKYEWKKFDRFCEQVDGYFNVMNIPAAALDNLLNNFVKNVRKKNSGGERTRQYFKLPKKNTRVILLLFVSLYLPFVFLQKPYKTLE</sequence>
<dbReference type="Proteomes" id="UP000275408">
    <property type="component" value="Unassembled WGS sequence"/>
</dbReference>